<evidence type="ECO:0000256" key="5">
    <source>
        <dbReference type="PIRSR" id="PIRSR615500-1"/>
    </source>
</evidence>
<dbReference type="Proteomes" id="UP000050867">
    <property type="component" value="Unassembled WGS sequence"/>
</dbReference>
<feature type="domain" description="Peptidase S8/S53" evidence="10">
    <location>
        <begin position="177"/>
        <end position="485"/>
    </location>
</feature>
<evidence type="ECO:0000313" key="12">
    <source>
        <dbReference type="Proteomes" id="UP000050867"/>
    </source>
</evidence>
<evidence type="ECO:0000256" key="8">
    <source>
        <dbReference type="SAM" id="MobiDB-lite"/>
    </source>
</evidence>
<feature type="signal peptide" evidence="9">
    <location>
        <begin position="1"/>
        <end position="33"/>
    </location>
</feature>
<proteinExistence type="inferred from homology"/>
<dbReference type="InterPro" id="IPR036852">
    <property type="entry name" value="Peptidase_S8/S53_dom_sf"/>
</dbReference>
<dbReference type="GO" id="GO:0006508">
    <property type="term" value="P:proteolysis"/>
    <property type="evidence" value="ECO:0007669"/>
    <property type="project" value="UniProtKB-KW"/>
</dbReference>
<dbReference type="InterPro" id="IPR022398">
    <property type="entry name" value="Peptidase_S8_His-AS"/>
</dbReference>
<dbReference type="EMBL" id="LLZU01000013">
    <property type="protein sequence ID" value="KRV49308.1"/>
    <property type="molecule type" value="Genomic_DNA"/>
</dbReference>
<feature type="region of interest" description="Disordered" evidence="8">
    <location>
        <begin position="129"/>
        <end position="155"/>
    </location>
</feature>
<evidence type="ECO:0000256" key="6">
    <source>
        <dbReference type="PROSITE-ProRule" id="PRU01240"/>
    </source>
</evidence>
<dbReference type="PANTHER" id="PTHR43806:SF11">
    <property type="entry name" value="CEREVISIN-RELATED"/>
    <property type="match status" value="1"/>
</dbReference>
<feature type="compositionally biased region" description="Low complexity" evidence="8">
    <location>
        <begin position="137"/>
        <end position="151"/>
    </location>
</feature>
<dbReference type="PROSITE" id="PS00136">
    <property type="entry name" value="SUBTILASE_ASP"/>
    <property type="match status" value="1"/>
</dbReference>
<comment type="similarity">
    <text evidence="1 6 7">Belongs to the peptidase S8 family.</text>
</comment>
<evidence type="ECO:0000256" key="7">
    <source>
        <dbReference type="RuleBase" id="RU003355"/>
    </source>
</evidence>
<evidence type="ECO:0000256" key="9">
    <source>
        <dbReference type="SAM" id="SignalP"/>
    </source>
</evidence>
<dbReference type="OrthoDB" id="9813435at2"/>
<dbReference type="STRING" id="76728.AQ490_03710"/>
<dbReference type="GO" id="GO:0004252">
    <property type="term" value="F:serine-type endopeptidase activity"/>
    <property type="evidence" value="ECO:0007669"/>
    <property type="project" value="UniProtKB-UniRule"/>
</dbReference>
<dbReference type="AlphaFoldDB" id="A0A0T6LU57"/>
<dbReference type="SUPFAM" id="SSF52743">
    <property type="entry name" value="Subtilisin-like"/>
    <property type="match status" value="1"/>
</dbReference>
<dbReference type="InterPro" id="IPR050131">
    <property type="entry name" value="Peptidase_S8_subtilisin-like"/>
</dbReference>
<keyword evidence="2 6" id="KW-0645">Protease</keyword>
<reference evidence="11 12" key="1">
    <citation type="submission" date="2015-10" db="EMBL/GenBank/DDBJ databases">
        <title>Draft genome sequence of pyrrolomycin-producing Streptomyces vitaminophilus.</title>
        <authorList>
            <person name="Graham D.E."/>
            <person name="Mahan K.M."/>
            <person name="Klingeman D.M."/>
            <person name="Hettich R.L."/>
            <person name="Parry R.J."/>
        </authorList>
    </citation>
    <scope>NUCLEOTIDE SEQUENCE [LARGE SCALE GENOMIC DNA]</scope>
    <source>
        <strain evidence="11 12">ATCC 31673</strain>
    </source>
</reference>
<accession>A0A0T6LU57</accession>
<dbReference type="Gene3D" id="3.40.50.200">
    <property type="entry name" value="Peptidase S8/S53 domain"/>
    <property type="match status" value="1"/>
</dbReference>
<name>A0A0T6LU57_WENVI</name>
<comment type="caution">
    <text evidence="11">The sequence shown here is derived from an EMBL/GenBank/DDBJ whole genome shotgun (WGS) entry which is preliminary data.</text>
</comment>
<dbReference type="InterPro" id="IPR023828">
    <property type="entry name" value="Peptidase_S8_Ser-AS"/>
</dbReference>
<dbReference type="InterPro" id="IPR015500">
    <property type="entry name" value="Peptidase_S8_subtilisin-rel"/>
</dbReference>
<dbReference type="PROSITE" id="PS00137">
    <property type="entry name" value="SUBTILASE_HIS"/>
    <property type="match status" value="1"/>
</dbReference>
<dbReference type="PROSITE" id="PS51892">
    <property type="entry name" value="SUBTILASE"/>
    <property type="match status" value="1"/>
</dbReference>
<keyword evidence="9" id="KW-0732">Signal</keyword>
<dbReference type="InterPro" id="IPR023827">
    <property type="entry name" value="Peptidase_S8_Asp-AS"/>
</dbReference>
<evidence type="ECO:0000256" key="4">
    <source>
        <dbReference type="ARBA" id="ARBA00022825"/>
    </source>
</evidence>
<evidence type="ECO:0000256" key="1">
    <source>
        <dbReference type="ARBA" id="ARBA00011073"/>
    </source>
</evidence>
<organism evidence="11 12">
    <name type="scientific">Wenjunlia vitaminophila</name>
    <name type="common">Streptomyces vitaminophilus</name>
    <dbReference type="NCBI Taxonomy" id="76728"/>
    <lineage>
        <taxon>Bacteria</taxon>
        <taxon>Bacillati</taxon>
        <taxon>Actinomycetota</taxon>
        <taxon>Actinomycetes</taxon>
        <taxon>Kitasatosporales</taxon>
        <taxon>Streptomycetaceae</taxon>
        <taxon>Wenjunlia</taxon>
    </lineage>
</organism>
<feature type="active site" description="Charge relay system" evidence="5 6">
    <location>
        <position position="230"/>
    </location>
</feature>
<dbReference type="PROSITE" id="PS51257">
    <property type="entry name" value="PROKAR_LIPOPROTEIN"/>
    <property type="match status" value="1"/>
</dbReference>
<feature type="chain" id="PRO_5039286126" evidence="9">
    <location>
        <begin position="34"/>
        <end position="514"/>
    </location>
</feature>
<dbReference type="PRINTS" id="PR00723">
    <property type="entry name" value="SUBTILISIN"/>
</dbReference>
<sequence>MSAVPARRRRAATVPLSIVAAAVLACTPLGVSAASADSGGDGERATAAAEGPTMSYVVNTRTGSGAIHLAEKAVKKAGGTVVMSYPQIGVVVAHSTNPQFAQEMRSVRGISSVGSTRTVPIRSAATTEVGKPTMVSAEQSAEAEAQATAGQEPKEPLQWDLPAIKADKAHAISTGSSKVNVAVIDTGVDDTHEDLKANFDRDSSVSCVGGAPDTSDGAWRPFPDSDGNYHGTHVAGTIAAPRNGTGVAGVAPGVKVSAIKVSEPGNSLFYSESVVCGFVWAAEHGADVTNNSYYVDPWLFNCPSDPDQKAIAEAVGRAAAYAQHKGVLNVAAAGNDYFDLAADELVDESSPDDSEAVSRTIDPSVCLDVPGQLPGVVTVSATGAKTGKSYFSNYGLGVIDVAAPGGDRRVAPDAPYEDGRILSTLPNNEYGYLQGTSMASPHAAGVAALLKSTHPWASPKVLQMMMKAQADPVACPELYDYNGDGKADAVCEGTKEYNGFYGHGLVDALDAVRR</sequence>
<keyword evidence="12" id="KW-1185">Reference proteome</keyword>
<evidence type="ECO:0000256" key="2">
    <source>
        <dbReference type="ARBA" id="ARBA00022670"/>
    </source>
</evidence>
<keyword evidence="4 6" id="KW-0720">Serine protease</keyword>
<dbReference type="InterPro" id="IPR000209">
    <property type="entry name" value="Peptidase_S8/S53_dom"/>
</dbReference>
<feature type="active site" description="Charge relay system" evidence="5 6">
    <location>
        <position position="185"/>
    </location>
</feature>
<feature type="active site" description="Charge relay system" evidence="5 6">
    <location>
        <position position="437"/>
    </location>
</feature>
<keyword evidence="3 6" id="KW-0378">Hydrolase</keyword>
<evidence type="ECO:0000259" key="10">
    <source>
        <dbReference type="Pfam" id="PF00082"/>
    </source>
</evidence>
<dbReference type="eggNOG" id="COG1404">
    <property type="taxonomic scope" value="Bacteria"/>
</dbReference>
<dbReference type="RefSeq" id="WP_026220389.1">
    <property type="nucleotide sequence ID" value="NZ_LLZU01000013.1"/>
</dbReference>
<dbReference type="PROSITE" id="PS00138">
    <property type="entry name" value="SUBTILASE_SER"/>
    <property type="match status" value="1"/>
</dbReference>
<evidence type="ECO:0000313" key="11">
    <source>
        <dbReference type="EMBL" id="KRV49308.1"/>
    </source>
</evidence>
<dbReference type="Pfam" id="PF00082">
    <property type="entry name" value="Peptidase_S8"/>
    <property type="match status" value="1"/>
</dbReference>
<evidence type="ECO:0000256" key="3">
    <source>
        <dbReference type="ARBA" id="ARBA00022801"/>
    </source>
</evidence>
<gene>
    <name evidence="11" type="ORF">AQ490_03710</name>
</gene>
<protein>
    <submittedName>
        <fullName evidence="11">Peptidase S8</fullName>
    </submittedName>
</protein>
<dbReference type="PANTHER" id="PTHR43806">
    <property type="entry name" value="PEPTIDASE S8"/>
    <property type="match status" value="1"/>
</dbReference>